<organism evidence="1 2">
    <name type="scientific">Polyplax serrata</name>
    <name type="common">Common mouse louse</name>
    <dbReference type="NCBI Taxonomy" id="468196"/>
    <lineage>
        <taxon>Eukaryota</taxon>
        <taxon>Metazoa</taxon>
        <taxon>Ecdysozoa</taxon>
        <taxon>Arthropoda</taxon>
        <taxon>Hexapoda</taxon>
        <taxon>Insecta</taxon>
        <taxon>Pterygota</taxon>
        <taxon>Neoptera</taxon>
        <taxon>Paraneoptera</taxon>
        <taxon>Psocodea</taxon>
        <taxon>Troctomorpha</taxon>
        <taxon>Phthiraptera</taxon>
        <taxon>Anoplura</taxon>
        <taxon>Polyplacidae</taxon>
        <taxon>Polyplax</taxon>
    </lineage>
</organism>
<sequence>MENTKIGGGSVCDDTRKDYLGYKVLKIKSISRCDEARKLFHVKIAIGSIRMIADGVVRHLDDWFPSDRFSRNVMIGRGMEIKRQGRRRERKTPYKCTVNVNKEF</sequence>
<gene>
    <name evidence="1" type="ORF">RUM44_009168</name>
</gene>
<comment type="caution">
    <text evidence="1">The sequence shown here is derived from an EMBL/GenBank/DDBJ whole genome shotgun (WGS) entry which is preliminary data.</text>
</comment>
<name>A0ABR1ARX6_POLSC</name>
<evidence type="ECO:0000313" key="1">
    <source>
        <dbReference type="EMBL" id="KAK6626692.1"/>
    </source>
</evidence>
<protein>
    <submittedName>
        <fullName evidence="1">Uncharacterized protein</fullName>
    </submittedName>
</protein>
<proteinExistence type="predicted"/>
<accession>A0ABR1ARX6</accession>
<dbReference type="Proteomes" id="UP001359485">
    <property type="component" value="Unassembled WGS sequence"/>
</dbReference>
<evidence type="ECO:0000313" key="2">
    <source>
        <dbReference type="Proteomes" id="UP001359485"/>
    </source>
</evidence>
<keyword evidence="2" id="KW-1185">Reference proteome</keyword>
<reference evidence="1 2" key="1">
    <citation type="submission" date="2023-09" db="EMBL/GenBank/DDBJ databases">
        <title>Genomes of two closely related lineages of the louse Polyplax serrata with different host specificities.</title>
        <authorList>
            <person name="Martinu J."/>
            <person name="Tarabai H."/>
            <person name="Stefka J."/>
            <person name="Hypsa V."/>
        </authorList>
    </citation>
    <scope>NUCLEOTIDE SEQUENCE [LARGE SCALE GENOMIC DNA]</scope>
    <source>
        <strain evidence="1">98ZLc_SE</strain>
    </source>
</reference>
<dbReference type="EMBL" id="JAWJWF010000045">
    <property type="protein sequence ID" value="KAK6626692.1"/>
    <property type="molecule type" value="Genomic_DNA"/>
</dbReference>